<dbReference type="KEGG" id="ptm:GSPATT00020625001"/>
<organism evidence="1 2">
    <name type="scientific">Paramecium tetraurelia</name>
    <dbReference type="NCBI Taxonomy" id="5888"/>
    <lineage>
        <taxon>Eukaryota</taxon>
        <taxon>Sar</taxon>
        <taxon>Alveolata</taxon>
        <taxon>Ciliophora</taxon>
        <taxon>Intramacronucleata</taxon>
        <taxon>Oligohymenophorea</taxon>
        <taxon>Peniculida</taxon>
        <taxon>Parameciidae</taxon>
        <taxon>Paramecium</taxon>
    </lineage>
</organism>
<dbReference type="HOGENOM" id="CLU_751144_0_0_1"/>
<dbReference type="AlphaFoldDB" id="A0DV94"/>
<protein>
    <recommendedName>
        <fullName evidence="3">HECT domain-containing protein</fullName>
    </recommendedName>
</protein>
<dbReference type="GeneID" id="5040143"/>
<evidence type="ECO:0000313" key="1">
    <source>
        <dbReference type="EMBL" id="CAK86961.1"/>
    </source>
</evidence>
<proteinExistence type="predicted"/>
<dbReference type="RefSeq" id="XP_001454358.1">
    <property type="nucleotide sequence ID" value="XM_001454321.1"/>
</dbReference>
<dbReference type="OMA" id="ITSAKCA"/>
<evidence type="ECO:0000313" key="2">
    <source>
        <dbReference type="Proteomes" id="UP000000600"/>
    </source>
</evidence>
<dbReference type="InParanoid" id="A0DV94"/>
<evidence type="ECO:0008006" key="3">
    <source>
        <dbReference type="Google" id="ProtNLM"/>
    </source>
</evidence>
<name>A0DV94_PARTE</name>
<dbReference type="EMBL" id="CT868596">
    <property type="protein sequence ID" value="CAK86961.1"/>
    <property type="molecule type" value="Genomic_DNA"/>
</dbReference>
<dbReference type="Proteomes" id="UP000000600">
    <property type="component" value="Unassembled WGS sequence"/>
</dbReference>
<reference evidence="1 2" key="1">
    <citation type="journal article" date="2006" name="Nature">
        <title>Global trends of whole-genome duplications revealed by the ciliate Paramecium tetraurelia.</title>
        <authorList>
            <consortium name="Genoscope"/>
            <person name="Aury J.-M."/>
            <person name="Jaillon O."/>
            <person name="Duret L."/>
            <person name="Noel B."/>
            <person name="Jubin C."/>
            <person name="Porcel B.M."/>
            <person name="Segurens B."/>
            <person name="Daubin V."/>
            <person name="Anthouard V."/>
            <person name="Aiach N."/>
            <person name="Arnaiz O."/>
            <person name="Billaut A."/>
            <person name="Beisson J."/>
            <person name="Blanc I."/>
            <person name="Bouhouche K."/>
            <person name="Camara F."/>
            <person name="Duharcourt S."/>
            <person name="Guigo R."/>
            <person name="Gogendeau D."/>
            <person name="Katinka M."/>
            <person name="Keller A.-M."/>
            <person name="Kissmehl R."/>
            <person name="Klotz C."/>
            <person name="Koll F."/>
            <person name="Le Moue A."/>
            <person name="Lepere C."/>
            <person name="Malinsky S."/>
            <person name="Nowacki M."/>
            <person name="Nowak J.K."/>
            <person name="Plattner H."/>
            <person name="Poulain J."/>
            <person name="Ruiz F."/>
            <person name="Serrano V."/>
            <person name="Zagulski M."/>
            <person name="Dessen P."/>
            <person name="Betermier M."/>
            <person name="Weissenbach J."/>
            <person name="Scarpelli C."/>
            <person name="Schachter V."/>
            <person name="Sperling L."/>
            <person name="Meyer E."/>
            <person name="Cohen J."/>
            <person name="Wincker P."/>
        </authorList>
    </citation>
    <scope>NUCLEOTIDE SEQUENCE [LARGE SCALE GENOMIC DNA]</scope>
    <source>
        <strain evidence="1 2">Stock d4-2</strain>
    </source>
</reference>
<keyword evidence="2" id="KW-1185">Reference proteome</keyword>
<accession>A0DV94</accession>
<sequence>MNQIEIDSEEFPILIWVDNKIQSMENTLYREQLQNDYQGLFQAFDNIDDALRILQKIDKRDVTIITSAKCAYELVKHTKQNMIVFCEERLYHLDLFINNSQIKSIVSDSFQSAHENAIMSMNQSDILKKFLNLLSPPQHQATQYQHSKDHVSIQFLVVIEELRKNKEPKEQDVFSEIEYMLDIQNIDVNKKNAIFEDLKKKENEKFNLKKQSFDLFEKLVYLCRREEISQTFNQQFAQHNYQQVKNIILCLYQGFKQNNCKKGEIKSLFRSIYFDDKGIFEQIIRDLNSSKNEGTSLFWNTLTSTSMNFDIAQTFAQNNFYGIIYKIELDEDVPHPCFKLEFITLSILKKKQYYSHNFNLLFKKLASGK</sequence>
<gene>
    <name evidence="1" type="ORF">GSPATT00020625001</name>
</gene>
<dbReference type="OrthoDB" id="9980780at2759"/>